<keyword evidence="1" id="KW-0813">Transport</keyword>
<protein>
    <submittedName>
        <fullName evidence="5">High-affinity branched-chain amino acid ABC transporter ATP-binding protein LivG</fullName>
    </submittedName>
</protein>
<dbReference type="InterPro" id="IPR032823">
    <property type="entry name" value="BCA_ABC_TP_C"/>
</dbReference>
<dbReference type="GO" id="GO:0016887">
    <property type="term" value="F:ATP hydrolysis activity"/>
    <property type="evidence" value="ECO:0007669"/>
    <property type="project" value="InterPro"/>
</dbReference>
<dbReference type="CDD" id="cd03219">
    <property type="entry name" value="ABC_Mj1267_LivG_branched"/>
    <property type="match status" value="1"/>
</dbReference>
<dbReference type="OrthoDB" id="9779872at2"/>
<evidence type="ECO:0000256" key="2">
    <source>
        <dbReference type="ARBA" id="ARBA00022741"/>
    </source>
</evidence>
<sequence length="260" mass="27887">MALLEVEDIVIRFGGVTAVAGVSFAVEDRQICGLIGPNGAGKTTTFNCISGIYRPNSGRIRFAGQDITGEPRHRMTGYGIGRTFQNLALFRSMTVRENVLAGAHASGRSGFIASALALPQVRREAAEAQARASELLALLDLNRVADAPVAALPFGWQKRVEMARALISRPKLLLLDEPAGGLNHGEVDDLAALLGEIRRNFNLAILLVEHHMSLVMRVSDKVVALDFGKKIADGTPEQVRSDPEVIRAYLGGGDDHARAA</sequence>
<dbReference type="InterPro" id="IPR027417">
    <property type="entry name" value="P-loop_NTPase"/>
</dbReference>
<evidence type="ECO:0000313" key="6">
    <source>
        <dbReference type="Proteomes" id="UP000249065"/>
    </source>
</evidence>
<dbReference type="Proteomes" id="UP000249065">
    <property type="component" value="Unassembled WGS sequence"/>
</dbReference>
<dbReference type="PANTHER" id="PTHR45772">
    <property type="entry name" value="CONSERVED COMPONENT OF ABC TRANSPORTER FOR NATURAL AMINO ACIDS-RELATED"/>
    <property type="match status" value="1"/>
</dbReference>
<name>A0A327MDD5_9PROT</name>
<keyword evidence="2" id="KW-0547">Nucleotide-binding</keyword>
<keyword evidence="3 5" id="KW-0067">ATP-binding</keyword>
<evidence type="ECO:0000256" key="1">
    <source>
        <dbReference type="ARBA" id="ARBA00022448"/>
    </source>
</evidence>
<accession>A0A327MDD5</accession>
<evidence type="ECO:0000256" key="3">
    <source>
        <dbReference type="ARBA" id="ARBA00022840"/>
    </source>
</evidence>
<dbReference type="EMBL" id="QLIX01000001">
    <property type="protein sequence ID" value="RAI60585.1"/>
    <property type="molecule type" value="Genomic_DNA"/>
</dbReference>
<evidence type="ECO:0000259" key="4">
    <source>
        <dbReference type="PROSITE" id="PS50893"/>
    </source>
</evidence>
<dbReference type="InterPro" id="IPR003593">
    <property type="entry name" value="AAA+_ATPase"/>
</dbReference>
<dbReference type="Pfam" id="PF00005">
    <property type="entry name" value="ABC_tran"/>
    <property type="match status" value="1"/>
</dbReference>
<dbReference type="SUPFAM" id="SSF52540">
    <property type="entry name" value="P-loop containing nucleoside triphosphate hydrolases"/>
    <property type="match status" value="1"/>
</dbReference>
<evidence type="ECO:0000313" key="5">
    <source>
        <dbReference type="EMBL" id="RAI60585.1"/>
    </source>
</evidence>
<dbReference type="InterPro" id="IPR003439">
    <property type="entry name" value="ABC_transporter-like_ATP-bd"/>
</dbReference>
<dbReference type="RefSeq" id="WP_111467717.1">
    <property type="nucleotide sequence ID" value="NZ_QLIX01000001.1"/>
</dbReference>
<gene>
    <name evidence="5" type="primary">livG</name>
    <name evidence="5" type="ORF">DOO78_00125</name>
</gene>
<feature type="domain" description="ABC transporter" evidence="4">
    <location>
        <begin position="4"/>
        <end position="252"/>
    </location>
</feature>
<comment type="caution">
    <text evidence="5">The sequence shown here is derived from an EMBL/GenBank/DDBJ whole genome shotgun (WGS) entry which is preliminary data.</text>
</comment>
<keyword evidence="6" id="KW-1185">Reference proteome</keyword>
<dbReference type="InterPro" id="IPR051120">
    <property type="entry name" value="ABC_AA/LPS_Transport"/>
</dbReference>
<reference evidence="6" key="1">
    <citation type="submission" date="2018-06" db="EMBL/GenBank/DDBJ databases">
        <authorList>
            <person name="Khan S.A."/>
        </authorList>
    </citation>
    <scope>NUCLEOTIDE SEQUENCE [LARGE SCALE GENOMIC DNA]</scope>
    <source>
        <strain evidence="6">DB-1506</strain>
    </source>
</reference>
<dbReference type="PANTHER" id="PTHR45772:SF4">
    <property type="entry name" value="ABC TRANSPORTER ATP-BINDING PROTEIN"/>
    <property type="match status" value="1"/>
</dbReference>
<dbReference type="AlphaFoldDB" id="A0A327MDD5"/>
<dbReference type="FunFam" id="3.40.50.300:FF:000421">
    <property type="entry name" value="Branched-chain amino acid ABC transporter ATP-binding protein"/>
    <property type="match status" value="1"/>
</dbReference>
<dbReference type="PROSITE" id="PS50893">
    <property type="entry name" value="ABC_TRANSPORTER_2"/>
    <property type="match status" value="1"/>
</dbReference>
<dbReference type="GO" id="GO:0005886">
    <property type="term" value="C:plasma membrane"/>
    <property type="evidence" value="ECO:0007669"/>
    <property type="project" value="TreeGrafter"/>
</dbReference>
<dbReference type="Pfam" id="PF12399">
    <property type="entry name" value="BCA_ABC_TP_C"/>
    <property type="match status" value="1"/>
</dbReference>
<dbReference type="Gene3D" id="3.40.50.300">
    <property type="entry name" value="P-loop containing nucleotide triphosphate hydrolases"/>
    <property type="match status" value="1"/>
</dbReference>
<organism evidence="5 6">
    <name type="scientific">Roseicella frigidaeris</name>
    <dbReference type="NCBI Taxonomy" id="2230885"/>
    <lineage>
        <taxon>Bacteria</taxon>
        <taxon>Pseudomonadati</taxon>
        <taxon>Pseudomonadota</taxon>
        <taxon>Alphaproteobacteria</taxon>
        <taxon>Acetobacterales</taxon>
        <taxon>Roseomonadaceae</taxon>
        <taxon>Roseicella</taxon>
    </lineage>
</organism>
<dbReference type="SMART" id="SM00382">
    <property type="entry name" value="AAA"/>
    <property type="match status" value="1"/>
</dbReference>
<proteinExistence type="predicted"/>
<dbReference type="GO" id="GO:0005524">
    <property type="term" value="F:ATP binding"/>
    <property type="evidence" value="ECO:0007669"/>
    <property type="project" value="UniProtKB-KW"/>
</dbReference>